<keyword evidence="3" id="KW-0808">Transferase</keyword>
<evidence type="ECO:0000256" key="1">
    <source>
        <dbReference type="ARBA" id="ARBA00006768"/>
    </source>
</evidence>
<dbReference type="InterPro" id="IPR011013">
    <property type="entry name" value="Gal_mutarotase_sf_dom"/>
</dbReference>
<dbReference type="PANTHER" id="PTHR11051">
    <property type="entry name" value="GLYCOSYL HYDROLASE-RELATED"/>
    <property type="match status" value="1"/>
</dbReference>
<dbReference type="RefSeq" id="WP_262095354.1">
    <property type="nucleotide sequence ID" value="NZ_JAOEGN010000001.1"/>
</dbReference>
<dbReference type="InterPro" id="IPR005196">
    <property type="entry name" value="Glyco_hydro_65_N"/>
</dbReference>
<evidence type="ECO:0000259" key="5">
    <source>
        <dbReference type="Pfam" id="PF03636"/>
    </source>
</evidence>
<evidence type="ECO:0008006" key="8">
    <source>
        <dbReference type="Google" id="ProtNLM"/>
    </source>
</evidence>
<dbReference type="InterPro" id="IPR005195">
    <property type="entry name" value="Glyco_hydro_65_M"/>
</dbReference>
<dbReference type="SUPFAM" id="SSF48208">
    <property type="entry name" value="Six-hairpin glycosidases"/>
    <property type="match status" value="1"/>
</dbReference>
<dbReference type="Gene3D" id="1.50.10.10">
    <property type="match status" value="1"/>
</dbReference>
<dbReference type="PANTHER" id="PTHR11051:SF8">
    <property type="entry name" value="PROTEIN-GLUCOSYLGALACTOSYLHYDROXYLYSINE GLUCOSIDASE"/>
    <property type="match status" value="1"/>
</dbReference>
<evidence type="ECO:0000256" key="3">
    <source>
        <dbReference type="ARBA" id="ARBA00022679"/>
    </source>
</evidence>
<comment type="caution">
    <text evidence="6">The sequence shown here is derived from an EMBL/GenBank/DDBJ whole genome shotgun (WGS) entry which is preliminary data.</text>
</comment>
<evidence type="ECO:0000259" key="4">
    <source>
        <dbReference type="Pfam" id="PF03632"/>
    </source>
</evidence>
<evidence type="ECO:0000313" key="6">
    <source>
        <dbReference type="EMBL" id="MCU0104142.1"/>
    </source>
</evidence>
<comment type="similarity">
    <text evidence="1">Belongs to the glycosyl hydrolase 65 family.</text>
</comment>
<dbReference type="InterPro" id="IPR008928">
    <property type="entry name" value="6-hairpin_glycosidase_sf"/>
</dbReference>
<protein>
    <recommendedName>
        <fullName evidence="8">Kojibiose phosphorylase</fullName>
    </recommendedName>
</protein>
<dbReference type="Pfam" id="PF03636">
    <property type="entry name" value="Glyco_hydro_65N"/>
    <property type="match status" value="1"/>
</dbReference>
<keyword evidence="7" id="KW-1185">Reference proteome</keyword>
<dbReference type="Pfam" id="PF03632">
    <property type="entry name" value="Glyco_hydro_65m"/>
    <property type="match status" value="1"/>
</dbReference>
<dbReference type="Gene3D" id="2.70.98.40">
    <property type="entry name" value="Glycoside hydrolase, family 65, N-terminal domain"/>
    <property type="match status" value="1"/>
</dbReference>
<dbReference type="Proteomes" id="UP001209076">
    <property type="component" value="Unassembled WGS sequence"/>
</dbReference>
<accession>A0ABT2PT69</accession>
<name>A0ABT2PT69_9MOLU</name>
<dbReference type="PIRSF" id="PIRSF036289">
    <property type="entry name" value="Glycosyl_hydrolase_malt_phosph"/>
    <property type="match status" value="1"/>
</dbReference>
<feature type="domain" description="Glycoside hydrolase family 65 central catalytic" evidence="4">
    <location>
        <begin position="322"/>
        <end position="674"/>
    </location>
</feature>
<dbReference type="EMBL" id="JAOEGN010000001">
    <property type="protein sequence ID" value="MCU0104142.1"/>
    <property type="molecule type" value="Genomic_DNA"/>
</dbReference>
<evidence type="ECO:0000313" key="7">
    <source>
        <dbReference type="Proteomes" id="UP001209076"/>
    </source>
</evidence>
<dbReference type="SUPFAM" id="SSF74650">
    <property type="entry name" value="Galactose mutarotase-like"/>
    <property type="match status" value="1"/>
</dbReference>
<evidence type="ECO:0000256" key="2">
    <source>
        <dbReference type="ARBA" id="ARBA00022676"/>
    </source>
</evidence>
<reference evidence="7" key="1">
    <citation type="submission" date="2023-07" db="EMBL/GenBank/DDBJ databases">
        <title>Novel Mycoplasma species identified in domestic and wild animals.</title>
        <authorList>
            <person name="Volokhov D.V."/>
            <person name="Furtak V.A."/>
            <person name="Zagorodnyaya T.A."/>
        </authorList>
    </citation>
    <scope>NUCLEOTIDE SEQUENCE [LARGE SCALE GENOMIC DNA]</scope>
    <source>
        <strain evidence="7">92-19</strain>
    </source>
</reference>
<dbReference type="InterPro" id="IPR012341">
    <property type="entry name" value="6hp_glycosidase-like_sf"/>
</dbReference>
<proteinExistence type="inferred from homology"/>
<sequence length="759" mass="88799">MLTYSANHNSLIEASYEMKEEARNAALFTTGNGYFGIRGSFEEFGSLNVQGAYIRGLIDEIIEIPQIYIDNMYMRKYYINEIEAKQFETQDSCINFADILLLRFTIGGHTFYPWEGKIESWVRYIDTNDGCLIREVVWNDLEGHLTKLSFRRFASFKDNHHYFIHATLEKLNHNLDVVIDSGLDTFIKTNGQKKSKLKSFDYDQGQFLFGIGEKYHFETAISIHNEVEKESSEWMYDTGCHFERIHPKQEKVIHIKKAIVVHMTQDVLLKSELASVNHQAMREVKEQPHSSHYQKHLIAYVQAFTRMNIELDHKEDEALLQYANYQTLISLDRYDQVHSVSAKNLTGEKYNQFVWWDAEIFQFPVYLMTQPEAAKSILMYRYNRLEEAVKNAKKEGIDGARYAFCSSVLGDEKVWAYARHPFMQIHINSDIAYAILAYYRVTKDHEFMVNYGVEMLLEISKYFIQRVQYNENEDIYDLNNVTGTDEHHPYINNNAYTNFMVSYVLGETVEWLRNKVLKDKYGIQKPLLDKIKQVSLKIKKSITKDGYIPQFDGYFNLKETLEVTGNGSAKSFQMKQSGLYHESQVIKQPDVIMLFTYIDLPLGPVSYERNWQYYEKMCEASSSLTYPVHAIAAIDHQECDKFYDYWYKSVAIDIIDHHKEAHLGLHAACMAGGWYSVFRGLFGFKPALNYLELNPTYFERWGNVKMEFMYQGKLVKAELSKESVTIYCTSPLRLVYKQQTFEHTKKTIIPLTGMRKDQI</sequence>
<dbReference type="InterPro" id="IPR037018">
    <property type="entry name" value="GH65_N"/>
</dbReference>
<dbReference type="Gene3D" id="2.60.420.10">
    <property type="entry name" value="Maltose phosphorylase, domain 3"/>
    <property type="match status" value="1"/>
</dbReference>
<organism evidence="6 7">
    <name type="scientific">Paracholeplasma vituli</name>
    <dbReference type="NCBI Taxonomy" id="69473"/>
    <lineage>
        <taxon>Bacteria</taxon>
        <taxon>Bacillati</taxon>
        <taxon>Mycoplasmatota</taxon>
        <taxon>Mollicutes</taxon>
        <taxon>Acholeplasmatales</taxon>
        <taxon>Acholeplasmataceae</taxon>
        <taxon>Paracholeplasma</taxon>
    </lineage>
</organism>
<feature type="domain" description="Glycoside hydrolase family 65 N-terminal" evidence="5">
    <location>
        <begin position="13"/>
        <end position="264"/>
    </location>
</feature>
<dbReference type="InterPro" id="IPR017045">
    <property type="entry name" value="Malt_Pase/Glycosyl_Hdrlase"/>
</dbReference>
<keyword evidence="2" id="KW-0328">Glycosyltransferase</keyword>
<gene>
    <name evidence="6" type="ORF">N7603_00510</name>
</gene>